<dbReference type="GO" id="GO:0036374">
    <property type="term" value="F:glutathione hydrolase activity"/>
    <property type="evidence" value="ECO:0007669"/>
    <property type="project" value="InterPro"/>
</dbReference>
<keyword evidence="1" id="KW-0800">Toxin</keyword>
<organism evidence="4 5">
    <name type="scientific">Psylliodes chrysocephalus</name>
    <dbReference type="NCBI Taxonomy" id="3402493"/>
    <lineage>
        <taxon>Eukaryota</taxon>
        <taxon>Metazoa</taxon>
        <taxon>Ecdysozoa</taxon>
        <taxon>Arthropoda</taxon>
        <taxon>Hexapoda</taxon>
        <taxon>Insecta</taxon>
        <taxon>Pterygota</taxon>
        <taxon>Neoptera</taxon>
        <taxon>Endopterygota</taxon>
        <taxon>Coleoptera</taxon>
        <taxon>Polyphaga</taxon>
        <taxon>Cucujiformia</taxon>
        <taxon>Chrysomeloidea</taxon>
        <taxon>Chrysomelidae</taxon>
        <taxon>Galerucinae</taxon>
        <taxon>Alticini</taxon>
        <taxon>Psylliodes</taxon>
    </lineage>
</organism>
<dbReference type="OrthoDB" id="1081007at2759"/>
<keyword evidence="1" id="KW-1202">Platelet aggregation activating toxin</keyword>
<evidence type="ECO:0000313" key="5">
    <source>
        <dbReference type="Proteomes" id="UP001153636"/>
    </source>
</evidence>
<evidence type="ECO:0000256" key="3">
    <source>
        <dbReference type="PIRSR" id="PIRSR600101-2"/>
    </source>
</evidence>
<dbReference type="GO" id="GO:0005886">
    <property type="term" value="C:plasma membrane"/>
    <property type="evidence" value="ECO:0007669"/>
    <property type="project" value="TreeGrafter"/>
</dbReference>
<accession>A0A9P0CB89</accession>
<dbReference type="PANTHER" id="PTHR11686:SF72">
    <property type="entry name" value="GAMMA-GLUTAMYL TRANSPEPTIDASE, ISOFORM A"/>
    <property type="match status" value="1"/>
</dbReference>
<dbReference type="InterPro" id="IPR043137">
    <property type="entry name" value="GGT_ssub_C"/>
</dbReference>
<dbReference type="InterPro" id="IPR000101">
    <property type="entry name" value="GGT_peptidase"/>
</dbReference>
<evidence type="ECO:0000256" key="2">
    <source>
        <dbReference type="PIRSR" id="PIRSR600101-1"/>
    </source>
</evidence>
<evidence type="ECO:0000313" key="4">
    <source>
        <dbReference type="EMBL" id="CAH1098699.1"/>
    </source>
</evidence>
<dbReference type="InterPro" id="IPR043138">
    <property type="entry name" value="GGT_lsub"/>
</dbReference>
<dbReference type="Gene3D" id="1.10.246.130">
    <property type="match status" value="1"/>
</dbReference>
<name>A0A9P0CB89_9CUCU</name>
<keyword evidence="1" id="KW-1199">Hemostasis impairing toxin</keyword>
<dbReference type="FunFam" id="1.10.246.130:FF:000001">
    <property type="entry name" value="Gamma-glutamyltransferase 5 isoform 1"/>
    <property type="match status" value="1"/>
</dbReference>
<dbReference type="EMBL" id="OV651813">
    <property type="protein sequence ID" value="CAH1098699.1"/>
    <property type="molecule type" value="Genomic_DNA"/>
</dbReference>
<dbReference type="PRINTS" id="PR01210">
    <property type="entry name" value="GGTRANSPTASE"/>
</dbReference>
<feature type="binding site" evidence="3">
    <location>
        <begin position="395"/>
        <end position="397"/>
    </location>
    <ligand>
        <name>L-glutamate</name>
        <dbReference type="ChEBI" id="CHEBI:29985"/>
    </ligand>
</feature>
<dbReference type="PANTHER" id="PTHR11686">
    <property type="entry name" value="GAMMA GLUTAMYL TRANSPEPTIDASE"/>
    <property type="match status" value="1"/>
</dbReference>
<sequence length="572" mass="63008">MELKVFKFIKIQNPITTVLFLVFLSVGSQGRTFPNVRNGAVVSNAPGCAEIGRDVMRKGGTVVDTVIATAFCEGVGNPTTMGIGGGFLATIYHSGKAWSFDSRESAPEGATQDMFVKNHTLSEKGGLSVGIPSEVRGYWHLYQIWGGGIPWKDLVLPTIKIYEEGIEMNDITERNVKAYVDVVKSDPALRAIFINPKTNNVYKTGEKYKRPKLAETLRVIAKEGGDAIHKGSLTKRLVKDIQNKGGIITERDLNNYQPKIGKPVQTKMNGKNIYSIPLPGSGIILTYILNILDGFLDQKDHVTVKNYQRITEALKYAYAMRSKLGDKNYVFGMNKIIAQLTSKVFAKTTRRKIRDYFTSSDPAYYGAEVGNIYDHGTANIVVWGPNGDGIALTSSINYILGALFASPSTDIILNNSMDDFSTPGFVNEYGFPPSPSNYIAPGKRPQSSMCPTIITESNGDLYMVVGGAGGSRITSSVSQVILNRLYFNMDVKAASDLKRVHHQLFPMNLFLEDEWLTEDEDVAIGLQQIGHNITYSRADGFVAVTAISVDETRRNIVGVHDKRRHGSVAYLR</sequence>
<feature type="binding site" evidence="3">
    <location>
        <begin position="447"/>
        <end position="448"/>
    </location>
    <ligand>
        <name>L-glutamate</name>
        <dbReference type="ChEBI" id="CHEBI:29985"/>
    </ligand>
</feature>
<reference evidence="4" key="1">
    <citation type="submission" date="2022-01" db="EMBL/GenBank/DDBJ databases">
        <authorList>
            <person name="King R."/>
        </authorList>
    </citation>
    <scope>NUCLEOTIDE SEQUENCE</scope>
</reference>
<evidence type="ECO:0000256" key="1">
    <source>
        <dbReference type="ARBA" id="ARBA00084097"/>
    </source>
</evidence>
<feature type="binding site" evidence="3">
    <location>
        <position position="470"/>
    </location>
    <ligand>
        <name>L-glutamate</name>
        <dbReference type="ChEBI" id="CHEBI:29985"/>
    </ligand>
</feature>
<dbReference type="SUPFAM" id="SSF56235">
    <property type="entry name" value="N-terminal nucleophile aminohydrolases (Ntn hydrolases)"/>
    <property type="match status" value="1"/>
</dbReference>
<dbReference type="AlphaFoldDB" id="A0A9P0CB89"/>
<feature type="binding site" evidence="3">
    <location>
        <position position="419"/>
    </location>
    <ligand>
        <name>L-glutamate</name>
        <dbReference type="ChEBI" id="CHEBI:29985"/>
    </ligand>
</feature>
<feature type="active site" description="Nucleophile" evidence="2">
    <location>
        <position position="377"/>
    </location>
</feature>
<dbReference type="GO" id="GO:0006751">
    <property type="term" value="P:glutathione catabolic process"/>
    <property type="evidence" value="ECO:0007669"/>
    <property type="project" value="InterPro"/>
</dbReference>
<dbReference type="InterPro" id="IPR029055">
    <property type="entry name" value="Ntn_hydrolases_N"/>
</dbReference>
<feature type="binding site" evidence="3">
    <location>
        <position position="103"/>
    </location>
    <ligand>
        <name>L-glutamate</name>
        <dbReference type="ChEBI" id="CHEBI:29985"/>
    </ligand>
</feature>
<proteinExistence type="predicted"/>
<dbReference type="FunFam" id="3.60.20.40:FF:000001">
    <property type="entry name" value="Gamma-glutamyltranspeptidase 1"/>
    <property type="match status" value="1"/>
</dbReference>
<protein>
    <submittedName>
        <fullName evidence="4">Uncharacterized protein</fullName>
    </submittedName>
</protein>
<gene>
    <name evidence="4" type="ORF">PSYICH_LOCUS676</name>
</gene>
<dbReference type="Gene3D" id="3.60.20.40">
    <property type="match status" value="1"/>
</dbReference>
<keyword evidence="5" id="KW-1185">Reference proteome</keyword>
<dbReference type="Pfam" id="PF01019">
    <property type="entry name" value="G_glu_transpept"/>
    <property type="match status" value="1"/>
</dbReference>
<dbReference type="Proteomes" id="UP001153636">
    <property type="component" value="Chromosome 1"/>
</dbReference>